<reference evidence="2 3" key="1">
    <citation type="submission" date="2021-10" db="EMBL/GenBank/DDBJ databases">
        <title>Anaerobic single-cell dispensing facilitates the cultivation of human gut bacteria.</title>
        <authorList>
            <person name="Afrizal A."/>
        </authorList>
    </citation>
    <scope>NUCLEOTIDE SEQUENCE [LARGE SCALE GENOMIC DNA]</scope>
    <source>
        <strain evidence="2 3">CLA-AA-H273</strain>
    </source>
</reference>
<dbReference type="AlphaFoldDB" id="A0AAE3D7I1"/>
<proteinExistence type="predicted"/>
<evidence type="ECO:0000313" key="2">
    <source>
        <dbReference type="EMBL" id="MCC2118636.1"/>
    </source>
</evidence>
<name>A0AAE3D7I1_9FIRM</name>
<dbReference type="EMBL" id="JAJEPV010000006">
    <property type="protein sequence ID" value="MCC2118636.1"/>
    <property type="molecule type" value="Genomic_DNA"/>
</dbReference>
<dbReference type="RefSeq" id="WP_227732495.1">
    <property type="nucleotide sequence ID" value="NZ_JAJEPV010000006.1"/>
</dbReference>
<comment type="caution">
    <text evidence="2">The sequence shown here is derived from an EMBL/GenBank/DDBJ whole genome shotgun (WGS) entry which is preliminary data.</text>
</comment>
<feature type="domain" description="DUF6602" evidence="1">
    <location>
        <begin position="32"/>
        <end position="144"/>
    </location>
</feature>
<evidence type="ECO:0000259" key="1">
    <source>
        <dbReference type="Pfam" id="PF20247"/>
    </source>
</evidence>
<dbReference type="InterPro" id="IPR046537">
    <property type="entry name" value="DUF6602"/>
</dbReference>
<sequence>MDGKRIREYWSNEMQALLDTYKQFQVLIPAKNRNGADHNGEDGRYVETLIREYLKRYLPKDLEVLTGFILRPAVKTGLKNKCRQDQQDMHSTQLDIIVYDSAKYPIFQRFGESVIVPPEGVVGIISVKKHLHDTDVTHELSVLKKAATLCKCENDKNVNIRGPFLALVAMDSFEKKEKCTEDWIFAKMQQEYKSEEDYFDDLIGYIGALSKWSIFKKRPKTGAKAEYIFFDHTDEEQHIGFQFLLTGLLSVYYDETRNFISRPGFTAFPSYRNCNKKLGVIKTKGIR</sequence>
<keyword evidence="3" id="KW-1185">Reference proteome</keyword>
<gene>
    <name evidence="2" type="ORF">LKD75_03340</name>
</gene>
<protein>
    <recommendedName>
        <fullName evidence="1">DUF6602 domain-containing protein</fullName>
    </recommendedName>
</protein>
<evidence type="ECO:0000313" key="3">
    <source>
        <dbReference type="Proteomes" id="UP001197795"/>
    </source>
</evidence>
<dbReference type="CDD" id="cd21173">
    <property type="entry name" value="NucC-like"/>
    <property type="match status" value="1"/>
</dbReference>
<organism evidence="2 3">
    <name type="scientific">Waltera acetigignens</name>
    <dbReference type="NCBI Taxonomy" id="2981769"/>
    <lineage>
        <taxon>Bacteria</taxon>
        <taxon>Bacillati</taxon>
        <taxon>Bacillota</taxon>
        <taxon>Clostridia</taxon>
        <taxon>Lachnospirales</taxon>
        <taxon>Lachnospiraceae</taxon>
        <taxon>Waltera</taxon>
    </lineage>
</organism>
<accession>A0AAE3D7I1</accession>
<dbReference type="Proteomes" id="UP001197795">
    <property type="component" value="Unassembled WGS sequence"/>
</dbReference>
<dbReference type="Pfam" id="PF20247">
    <property type="entry name" value="DUF6602"/>
    <property type="match status" value="1"/>
</dbReference>